<evidence type="ECO:0000313" key="3">
    <source>
        <dbReference type="Proteomes" id="UP000051581"/>
    </source>
</evidence>
<dbReference type="EMBL" id="AZEA01000023">
    <property type="protein sequence ID" value="KRK87277.1"/>
    <property type="molecule type" value="Genomic_DNA"/>
</dbReference>
<dbReference type="SUPFAM" id="SSF51556">
    <property type="entry name" value="Metallo-dependent hydrolases"/>
    <property type="match status" value="1"/>
</dbReference>
<dbReference type="Gene3D" id="3.20.20.140">
    <property type="entry name" value="Metal-dependent hydrolases"/>
    <property type="match status" value="1"/>
</dbReference>
<dbReference type="Proteomes" id="UP000051581">
    <property type="component" value="Unassembled WGS sequence"/>
</dbReference>
<dbReference type="AlphaFoldDB" id="A0A0R1KU97"/>
<dbReference type="PANTHER" id="PTHR43135:SF3">
    <property type="entry name" value="ALPHA-D-RIBOSE 1-METHYLPHOSPHONATE 5-TRIPHOSPHATE DIPHOSPHATASE"/>
    <property type="match status" value="1"/>
</dbReference>
<dbReference type="GO" id="GO:0016810">
    <property type="term" value="F:hydrolase activity, acting on carbon-nitrogen (but not peptide) bonds"/>
    <property type="evidence" value="ECO:0007669"/>
    <property type="project" value="InterPro"/>
</dbReference>
<dbReference type="PANTHER" id="PTHR43135">
    <property type="entry name" value="ALPHA-D-RIBOSE 1-METHYLPHOSPHONATE 5-TRIPHOSPHATE DIPHOSPHATASE"/>
    <property type="match status" value="1"/>
</dbReference>
<comment type="caution">
    <text evidence="2">The sequence shown here is derived from an EMBL/GenBank/DDBJ whole genome shotgun (WGS) entry which is preliminary data.</text>
</comment>
<dbReference type="InterPro" id="IPR057744">
    <property type="entry name" value="OTAase-like"/>
</dbReference>
<name>A0A0R1KU97_9LACO</name>
<gene>
    <name evidence="2" type="ORF">FD17_GL001357</name>
</gene>
<protein>
    <submittedName>
        <fullName evidence="2">Amidohydrolase</fullName>
    </submittedName>
</protein>
<reference evidence="2 3" key="1">
    <citation type="journal article" date="2015" name="Genome Announc.">
        <title>Expanding the biotechnology potential of lactobacilli through comparative genomics of 213 strains and associated genera.</title>
        <authorList>
            <person name="Sun Z."/>
            <person name="Harris H.M."/>
            <person name="McCann A."/>
            <person name="Guo C."/>
            <person name="Argimon S."/>
            <person name="Zhang W."/>
            <person name="Yang X."/>
            <person name="Jeffery I.B."/>
            <person name="Cooney J.C."/>
            <person name="Kagawa T.F."/>
            <person name="Liu W."/>
            <person name="Song Y."/>
            <person name="Salvetti E."/>
            <person name="Wrobel A."/>
            <person name="Rasinkangas P."/>
            <person name="Parkhill J."/>
            <person name="Rea M.C."/>
            <person name="O'Sullivan O."/>
            <person name="Ritari J."/>
            <person name="Douillard F.P."/>
            <person name="Paul Ross R."/>
            <person name="Yang R."/>
            <person name="Briner A.E."/>
            <person name="Felis G.E."/>
            <person name="de Vos W.M."/>
            <person name="Barrangou R."/>
            <person name="Klaenhammer T.R."/>
            <person name="Caufield P.W."/>
            <person name="Cui Y."/>
            <person name="Zhang H."/>
            <person name="O'Toole P.W."/>
        </authorList>
    </citation>
    <scope>NUCLEOTIDE SEQUENCE [LARGE SCALE GENOMIC DNA]</scope>
    <source>
        <strain evidence="2 3">DSM 19904</strain>
    </source>
</reference>
<dbReference type="Gene3D" id="2.30.40.10">
    <property type="entry name" value="Urease, subunit C, domain 1"/>
    <property type="match status" value="1"/>
</dbReference>
<dbReference type="RefSeq" id="WP_057826172.1">
    <property type="nucleotide sequence ID" value="NZ_AZEA01000023.1"/>
</dbReference>
<feature type="domain" description="Amidohydrolase-related" evidence="1">
    <location>
        <begin position="57"/>
        <end position="393"/>
    </location>
</feature>
<dbReference type="InterPro" id="IPR006680">
    <property type="entry name" value="Amidohydro-rel"/>
</dbReference>
<keyword evidence="3" id="KW-1185">Reference proteome</keyword>
<dbReference type="Pfam" id="PF01979">
    <property type="entry name" value="Amidohydro_1"/>
    <property type="match status" value="1"/>
</dbReference>
<sequence length="421" mass="46095">MTKINYTNVAIYNHEKQNFIENQHMVVDTETGKIVEVGNGSSTDQVVDEVSDMNGRYVMPGIMNAHTHITSIPTYWWNDGKEQRHSDSREFNTMFAVRNMADAIDHGVTYIRNVGAAFDIDIEIKKMQERGWIRGPKVMTSGKAFSITGGHGSGGGYEVDGVDEVRKGVRQAMKNGVDNIKMMVTGGVLKNGETPDDIQFTSEEARAAVTEAHHKGKTAAAHAQGNAGVKEAVEAGFDTVEHAFDIDDETIAMMKDHGTVVVPTMNAMYAIYKYGKDTVPDWAREKVIVNIKKHFASITKAVQAGIPIAMGTDAGTPYNGFRNESAYEMELYVEKAGMTPAQAIDSATINCARAMHVDNEYGQIAVGNFADFISMEENPINDISVIQHDKDVYQNGTKVHAQAAADTFQQVKVTSEVNAAI</sequence>
<dbReference type="InterPro" id="IPR032466">
    <property type="entry name" value="Metal_Hydrolase"/>
</dbReference>
<dbReference type="InterPro" id="IPR051781">
    <property type="entry name" value="Metallo-dep_Hydrolase"/>
</dbReference>
<dbReference type="SUPFAM" id="SSF51338">
    <property type="entry name" value="Composite domain of metallo-dependent hydrolases"/>
    <property type="match status" value="1"/>
</dbReference>
<keyword evidence="2" id="KW-0378">Hydrolase</keyword>
<dbReference type="OrthoDB" id="9797498at2"/>
<dbReference type="InterPro" id="IPR011059">
    <property type="entry name" value="Metal-dep_hydrolase_composite"/>
</dbReference>
<accession>A0A0R1KU97</accession>
<evidence type="ECO:0000259" key="1">
    <source>
        <dbReference type="Pfam" id="PF01979"/>
    </source>
</evidence>
<dbReference type="PATRIC" id="fig|1423808.3.peg.1370"/>
<organism evidence="2 3">
    <name type="scientific">Lentilactobacillus sunkii DSM 19904</name>
    <dbReference type="NCBI Taxonomy" id="1423808"/>
    <lineage>
        <taxon>Bacteria</taxon>
        <taxon>Bacillati</taxon>
        <taxon>Bacillota</taxon>
        <taxon>Bacilli</taxon>
        <taxon>Lactobacillales</taxon>
        <taxon>Lactobacillaceae</taxon>
        <taxon>Lentilactobacillus</taxon>
    </lineage>
</organism>
<evidence type="ECO:0000313" key="2">
    <source>
        <dbReference type="EMBL" id="KRK87277.1"/>
    </source>
</evidence>
<proteinExistence type="predicted"/>
<dbReference type="CDD" id="cd01299">
    <property type="entry name" value="Met_dep_hydrolase_A"/>
    <property type="match status" value="1"/>
</dbReference>